<protein>
    <submittedName>
        <fullName evidence="5">Gluconolaconase</fullName>
    </submittedName>
</protein>
<reference evidence="5 6" key="1">
    <citation type="journal article" date="2015" name="Int. J. Syst. Evol. Microbiol.">
        <title>Burkholderia monticola sp. nov., isolated from mountain soil.</title>
        <authorList>
            <person name="Baek I."/>
            <person name="Seo B."/>
            <person name="Lee I."/>
            <person name="Yi H."/>
            <person name="Chun J."/>
        </authorList>
    </citation>
    <scope>NUCLEOTIDE SEQUENCE [LARGE SCALE GENOMIC DNA]</scope>
    <source>
        <strain evidence="5 6">JC2948</strain>
    </source>
</reference>
<dbReference type="Gene3D" id="2.120.10.30">
    <property type="entry name" value="TolB, C-terminal domain"/>
    <property type="match status" value="1"/>
</dbReference>
<comment type="caution">
    <text evidence="5">The sequence shown here is derived from an EMBL/GenBank/DDBJ whole genome shotgun (WGS) entry which is preliminary data.</text>
</comment>
<evidence type="ECO:0000259" key="4">
    <source>
        <dbReference type="Pfam" id="PF08450"/>
    </source>
</evidence>
<evidence type="ECO:0000256" key="2">
    <source>
        <dbReference type="PIRSR" id="PIRSR605511-1"/>
    </source>
</evidence>
<feature type="binding site" evidence="3">
    <location>
        <position position="103"/>
    </location>
    <ligand>
        <name>substrate</name>
    </ligand>
</feature>
<dbReference type="GO" id="GO:0019853">
    <property type="term" value="P:L-ascorbic acid biosynthetic process"/>
    <property type="evidence" value="ECO:0007669"/>
    <property type="project" value="TreeGrafter"/>
</dbReference>
<feature type="domain" description="SMP-30/Gluconolactonase/LRE-like region" evidence="4">
    <location>
        <begin position="16"/>
        <end position="255"/>
    </location>
</feature>
<proteinExistence type="inferred from homology"/>
<dbReference type="AlphaFoldDB" id="A0A149PG81"/>
<dbReference type="InterPro" id="IPR013658">
    <property type="entry name" value="SGL"/>
</dbReference>
<feature type="active site" description="Proton donor/acceptor" evidence="2">
    <location>
        <position position="197"/>
    </location>
</feature>
<keyword evidence="3" id="KW-0862">Zinc</keyword>
<dbReference type="Proteomes" id="UP000075613">
    <property type="component" value="Unassembled WGS sequence"/>
</dbReference>
<dbReference type="Pfam" id="PF08450">
    <property type="entry name" value="SGL"/>
    <property type="match status" value="1"/>
</dbReference>
<feature type="binding site" evidence="3">
    <location>
        <position position="197"/>
    </location>
    <ligand>
        <name>a divalent metal cation</name>
        <dbReference type="ChEBI" id="CHEBI:60240"/>
    </ligand>
</feature>
<evidence type="ECO:0000313" key="6">
    <source>
        <dbReference type="Proteomes" id="UP000075613"/>
    </source>
</evidence>
<dbReference type="EMBL" id="LRBG01000037">
    <property type="protein sequence ID" value="KXU84012.1"/>
    <property type="molecule type" value="Genomic_DNA"/>
</dbReference>
<organism evidence="5 6">
    <name type="scientific">Paraburkholderia monticola</name>
    <dbReference type="NCBI Taxonomy" id="1399968"/>
    <lineage>
        <taxon>Bacteria</taxon>
        <taxon>Pseudomonadati</taxon>
        <taxon>Pseudomonadota</taxon>
        <taxon>Betaproteobacteria</taxon>
        <taxon>Burkholderiales</taxon>
        <taxon>Burkholderiaceae</taxon>
        <taxon>Paraburkholderia</taxon>
    </lineage>
</organism>
<dbReference type="STRING" id="1399968.CI15_26250"/>
<keyword evidence="6" id="KW-1185">Reference proteome</keyword>
<feature type="binding site" evidence="3">
    <location>
        <position position="18"/>
    </location>
    <ligand>
        <name>a divalent metal cation</name>
        <dbReference type="ChEBI" id="CHEBI:60240"/>
    </ligand>
</feature>
<comment type="similarity">
    <text evidence="1">Belongs to the SMP-30/CGR1 family.</text>
</comment>
<dbReference type="RefSeq" id="WP_062133336.1">
    <property type="nucleotide sequence ID" value="NZ_LRBG01000037.1"/>
</dbReference>
<keyword evidence="3" id="KW-0479">Metal-binding</keyword>
<dbReference type="OrthoDB" id="9775406at2"/>
<evidence type="ECO:0000256" key="1">
    <source>
        <dbReference type="ARBA" id="ARBA00008853"/>
    </source>
</evidence>
<dbReference type="PRINTS" id="PR01790">
    <property type="entry name" value="SMP30FAMILY"/>
</dbReference>
<feature type="binding site" evidence="3">
    <location>
        <position position="101"/>
    </location>
    <ligand>
        <name>substrate</name>
    </ligand>
</feature>
<dbReference type="GO" id="GO:0004341">
    <property type="term" value="F:gluconolactonase activity"/>
    <property type="evidence" value="ECO:0007669"/>
    <property type="project" value="TreeGrafter"/>
</dbReference>
<evidence type="ECO:0000256" key="3">
    <source>
        <dbReference type="PIRSR" id="PIRSR605511-2"/>
    </source>
</evidence>
<dbReference type="InterPro" id="IPR005511">
    <property type="entry name" value="SMP-30"/>
</dbReference>
<feature type="binding site" evidence="3">
    <location>
        <position position="149"/>
    </location>
    <ligand>
        <name>a divalent metal cation</name>
        <dbReference type="ChEBI" id="CHEBI:60240"/>
    </ligand>
</feature>
<comment type="cofactor">
    <cofactor evidence="3">
        <name>Zn(2+)</name>
        <dbReference type="ChEBI" id="CHEBI:29105"/>
    </cofactor>
    <text evidence="3">Binds 1 divalent metal cation per subunit.</text>
</comment>
<evidence type="ECO:0000313" key="5">
    <source>
        <dbReference type="EMBL" id="KXU84012.1"/>
    </source>
</evidence>
<accession>A0A149PG81</accession>
<dbReference type="PANTHER" id="PTHR10907:SF47">
    <property type="entry name" value="REGUCALCIN"/>
    <property type="match status" value="1"/>
</dbReference>
<dbReference type="SUPFAM" id="SSF63829">
    <property type="entry name" value="Calcium-dependent phosphotriesterase"/>
    <property type="match status" value="1"/>
</dbReference>
<gene>
    <name evidence="5" type="ORF">CI15_26250</name>
</gene>
<name>A0A149PG81_9BURK</name>
<dbReference type="PANTHER" id="PTHR10907">
    <property type="entry name" value="REGUCALCIN"/>
    <property type="match status" value="1"/>
</dbReference>
<sequence>MSMPVPVCVWAVGAELAEGPLWQAAENAVYFVDIKGRRIHRLSVATGEQRTWQAPDQPGFLAPLADGTFVCGLPGGLHRFDPASGEFRKLVDVEPHLPGNRLNDGFVDAQGRLWFGSMDDAEEAPSGTLYRVNEKGAALAQDDDYVITNGPAMSPDGRTLYHNDTMRRVVYAFDVAADGTLSGKRIFAAISGDGHPDGLAVDADGFVWVALFGGWRIERYSPAGELVDQVPLPCANVTKLAFGGDDLKTVYVTTAWKGLTAVERQHQPQAGGLFSFRAPVAGQPQARCTVGFGR</sequence>
<dbReference type="GO" id="GO:0005509">
    <property type="term" value="F:calcium ion binding"/>
    <property type="evidence" value="ECO:0007669"/>
    <property type="project" value="TreeGrafter"/>
</dbReference>
<dbReference type="InterPro" id="IPR011042">
    <property type="entry name" value="6-blade_b-propeller_TolB-like"/>
</dbReference>